<proteinExistence type="inferred from homology"/>
<evidence type="ECO:0000256" key="7">
    <source>
        <dbReference type="ARBA" id="ARBA00023136"/>
    </source>
</evidence>
<dbReference type="EMBL" id="CCRH01000004">
    <property type="protein sequence ID" value="CDZ33199.1"/>
    <property type="molecule type" value="Genomic_DNA"/>
</dbReference>
<gene>
    <name evidence="10" type="ORF">NGAL_HAMBI1145_17120</name>
</gene>
<evidence type="ECO:0000256" key="1">
    <source>
        <dbReference type="ARBA" id="ARBA00004651"/>
    </source>
</evidence>
<comment type="similarity">
    <text evidence="8">Belongs to the binding-protein-dependent transport system permease family. LivHM subfamily.</text>
</comment>
<name>A0A0T7FE38_NEOGA</name>
<evidence type="ECO:0000256" key="4">
    <source>
        <dbReference type="ARBA" id="ARBA00022692"/>
    </source>
</evidence>
<dbReference type="OrthoDB" id="9797267at2"/>
<evidence type="ECO:0000256" key="8">
    <source>
        <dbReference type="ARBA" id="ARBA00037998"/>
    </source>
</evidence>
<accession>A0A0T7FE38</accession>
<feature type="transmembrane region" description="Helical" evidence="9">
    <location>
        <begin position="7"/>
        <end position="34"/>
    </location>
</feature>
<keyword evidence="3" id="KW-1003">Cell membrane</keyword>
<dbReference type="Proteomes" id="UP000046176">
    <property type="component" value="Unassembled WGS sequence"/>
</dbReference>
<feature type="transmembrane region" description="Helical" evidence="9">
    <location>
        <begin position="197"/>
        <end position="218"/>
    </location>
</feature>
<evidence type="ECO:0000256" key="3">
    <source>
        <dbReference type="ARBA" id="ARBA00022475"/>
    </source>
</evidence>
<keyword evidence="5" id="KW-0029">Amino-acid transport</keyword>
<dbReference type="InterPro" id="IPR052157">
    <property type="entry name" value="BCAA_transport_permease"/>
</dbReference>
<dbReference type="PANTHER" id="PTHR11795:SF445">
    <property type="entry name" value="AMINO ACID ABC TRANSPORTER PERMEASE PROTEIN"/>
    <property type="match status" value="1"/>
</dbReference>
<keyword evidence="7 9" id="KW-0472">Membrane</keyword>
<feature type="transmembrane region" description="Helical" evidence="9">
    <location>
        <begin position="266"/>
        <end position="282"/>
    </location>
</feature>
<dbReference type="PANTHER" id="PTHR11795">
    <property type="entry name" value="BRANCHED-CHAIN AMINO ACID TRANSPORT SYSTEM PERMEASE PROTEIN LIVH"/>
    <property type="match status" value="1"/>
</dbReference>
<protein>
    <submittedName>
        <fullName evidence="10">High-affinity branched-chain amino acid transport system permease protein</fullName>
    </submittedName>
</protein>
<evidence type="ECO:0000256" key="9">
    <source>
        <dbReference type="SAM" id="Phobius"/>
    </source>
</evidence>
<dbReference type="GO" id="GO:0006865">
    <property type="term" value="P:amino acid transport"/>
    <property type="evidence" value="ECO:0007669"/>
    <property type="project" value="UniProtKB-KW"/>
</dbReference>
<feature type="transmembrane region" description="Helical" evidence="9">
    <location>
        <begin position="40"/>
        <end position="57"/>
    </location>
</feature>
<comment type="subcellular location">
    <subcellularLocation>
        <location evidence="1">Cell membrane</location>
        <topology evidence="1">Multi-pass membrane protein</topology>
    </subcellularLocation>
</comment>
<keyword evidence="6 9" id="KW-1133">Transmembrane helix</keyword>
<dbReference type="CDD" id="cd06582">
    <property type="entry name" value="TM_PBP1_LivH_like"/>
    <property type="match status" value="1"/>
</dbReference>
<organism evidence="10 11">
    <name type="scientific">Neorhizobium galegae bv. officinalis</name>
    <dbReference type="NCBI Taxonomy" id="323656"/>
    <lineage>
        <taxon>Bacteria</taxon>
        <taxon>Pseudomonadati</taxon>
        <taxon>Pseudomonadota</taxon>
        <taxon>Alphaproteobacteria</taxon>
        <taxon>Hyphomicrobiales</taxon>
        <taxon>Rhizobiaceae</taxon>
        <taxon>Rhizobium/Agrobacterium group</taxon>
        <taxon>Neorhizobium</taxon>
    </lineage>
</organism>
<keyword evidence="2" id="KW-0813">Transport</keyword>
<dbReference type="GO" id="GO:0005886">
    <property type="term" value="C:plasma membrane"/>
    <property type="evidence" value="ECO:0007669"/>
    <property type="project" value="UniProtKB-SubCell"/>
</dbReference>
<dbReference type="InterPro" id="IPR001851">
    <property type="entry name" value="ABC_transp_permease"/>
</dbReference>
<dbReference type="GO" id="GO:0022857">
    <property type="term" value="F:transmembrane transporter activity"/>
    <property type="evidence" value="ECO:0007669"/>
    <property type="project" value="InterPro"/>
</dbReference>
<evidence type="ECO:0000256" key="2">
    <source>
        <dbReference type="ARBA" id="ARBA00022448"/>
    </source>
</evidence>
<dbReference type="AlphaFoldDB" id="A0A0T7FE38"/>
<feature type="transmembrane region" description="Helical" evidence="9">
    <location>
        <begin position="64"/>
        <end position="85"/>
    </location>
</feature>
<feature type="transmembrane region" description="Helical" evidence="9">
    <location>
        <begin position="97"/>
        <end position="121"/>
    </location>
</feature>
<evidence type="ECO:0000313" key="10">
    <source>
        <dbReference type="EMBL" id="CDZ33199.1"/>
    </source>
</evidence>
<sequence>MLSIDILLNAIVTGILLGSVYASLALGLGITFGILHIPNIAHPTLVVAGAFFVYTLTQWGLDPIVAAVIGLVPFYLLGVVLYAFYSAVFERKGGANVLQSLTLFFGLSLVIEILLSLGFGSELKSVSVSYIGSSLKLGVLTVPYRLLIPALLAPVTIAAVWLYLSRTNSGTAIRAVAHEERALSIAGLNPASVKRHAFGIATATAVIAGAALIMVGPIEPFAGRYQIGRVFAIVVLAGMGSIPGSLVIAIIIGIAEALVSSYLNPSWSPGVAFAILLLGLALRPQGLFGAAR</sequence>
<feature type="transmembrane region" description="Helical" evidence="9">
    <location>
        <begin position="230"/>
        <end position="254"/>
    </location>
</feature>
<keyword evidence="4 9" id="KW-0812">Transmembrane</keyword>
<dbReference type="RefSeq" id="WP_046604897.1">
    <property type="nucleotide sequence ID" value="NZ_CCRH01000004.1"/>
</dbReference>
<reference evidence="10 11" key="1">
    <citation type="submission" date="2014-08" db="EMBL/GenBank/DDBJ databases">
        <authorList>
            <person name="Chen Y.-H."/>
        </authorList>
    </citation>
    <scope>NUCLEOTIDE SEQUENCE [LARGE SCALE GENOMIC DNA]</scope>
</reference>
<dbReference type="Pfam" id="PF02653">
    <property type="entry name" value="BPD_transp_2"/>
    <property type="match status" value="1"/>
</dbReference>
<evidence type="ECO:0000313" key="11">
    <source>
        <dbReference type="Proteomes" id="UP000046176"/>
    </source>
</evidence>
<feature type="transmembrane region" description="Helical" evidence="9">
    <location>
        <begin position="142"/>
        <end position="164"/>
    </location>
</feature>
<evidence type="ECO:0000256" key="6">
    <source>
        <dbReference type="ARBA" id="ARBA00022989"/>
    </source>
</evidence>
<evidence type="ECO:0000256" key="5">
    <source>
        <dbReference type="ARBA" id="ARBA00022970"/>
    </source>
</evidence>